<organism evidence="1 2">
    <name type="scientific">Parasponia andersonii</name>
    <name type="common">Sponia andersonii</name>
    <dbReference type="NCBI Taxonomy" id="3476"/>
    <lineage>
        <taxon>Eukaryota</taxon>
        <taxon>Viridiplantae</taxon>
        <taxon>Streptophyta</taxon>
        <taxon>Embryophyta</taxon>
        <taxon>Tracheophyta</taxon>
        <taxon>Spermatophyta</taxon>
        <taxon>Magnoliopsida</taxon>
        <taxon>eudicotyledons</taxon>
        <taxon>Gunneridae</taxon>
        <taxon>Pentapetalae</taxon>
        <taxon>rosids</taxon>
        <taxon>fabids</taxon>
        <taxon>Rosales</taxon>
        <taxon>Cannabaceae</taxon>
        <taxon>Parasponia</taxon>
    </lineage>
</organism>
<comment type="caution">
    <text evidence="1">The sequence shown here is derived from an EMBL/GenBank/DDBJ whole genome shotgun (WGS) entry which is preliminary data.</text>
</comment>
<evidence type="ECO:0000313" key="1">
    <source>
        <dbReference type="EMBL" id="PON31395.1"/>
    </source>
</evidence>
<keyword evidence="2" id="KW-1185">Reference proteome</keyword>
<accession>A0A2P5A4C4</accession>
<proteinExistence type="predicted"/>
<evidence type="ECO:0000313" key="2">
    <source>
        <dbReference type="Proteomes" id="UP000237105"/>
    </source>
</evidence>
<sequence length="89" mass="9744">MAVETLLQMTSDDFPLGDWLKAPNAHNSVHQARRTVPSMPKGQGSAFTIASHLKFKTGWESVGPLHNVNHLPMYASQKVIFNGLSTTPT</sequence>
<name>A0A2P5A4C4_PARAD</name>
<dbReference type="Proteomes" id="UP000237105">
    <property type="component" value="Unassembled WGS sequence"/>
</dbReference>
<reference evidence="2" key="1">
    <citation type="submission" date="2016-06" db="EMBL/GenBank/DDBJ databases">
        <title>Parallel loss of symbiosis genes in relatives of nitrogen-fixing non-legume Parasponia.</title>
        <authorList>
            <person name="Van Velzen R."/>
            <person name="Holmer R."/>
            <person name="Bu F."/>
            <person name="Rutten L."/>
            <person name="Van Zeijl A."/>
            <person name="Liu W."/>
            <person name="Santuari L."/>
            <person name="Cao Q."/>
            <person name="Sharma T."/>
            <person name="Shen D."/>
            <person name="Roswanjaya Y."/>
            <person name="Wardhani T."/>
            <person name="Kalhor M.S."/>
            <person name="Jansen J."/>
            <person name="Van den Hoogen J."/>
            <person name="Gungor B."/>
            <person name="Hartog M."/>
            <person name="Hontelez J."/>
            <person name="Verver J."/>
            <person name="Yang W.-C."/>
            <person name="Schijlen E."/>
            <person name="Repin R."/>
            <person name="Schilthuizen M."/>
            <person name="Schranz E."/>
            <person name="Heidstra R."/>
            <person name="Miyata K."/>
            <person name="Fedorova E."/>
            <person name="Kohlen W."/>
            <person name="Bisseling T."/>
            <person name="Smit S."/>
            <person name="Geurts R."/>
        </authorList>
    </citation>
    <scope>NUCLEOTIDE SEQUENCE [LARGE SCALE GENOMIC DNA]</scope>
    <source>
        <strain evidence="2">cv. WU1-14</strain>
    </source>
</reference>
<dbReference type="AlphaFoldDB" id="A0A2P5A4C4"/>
<dbReference type="EMBL" id="JXTB01001072">
    <property type="protein sequence ID" value="PON31395.1"/>
    <property type="molecule type" value="Genomic_DNA"/>
</dbReference>
<gene>
    <name evidence="1" type="ORF">PanWU01x14_370210</name>
</gene>
<protein>
    <submittedName>
        <fullName evidence="1">Uncharacterized protein</fullName>
    </submittedName>
</protein>